<evidence type="ECO:0000256" key="1">
    <source>
        <dbReference type="ARBA" id="ARBA00008966"/>
    </source>
</evidence>
<dbReference type="Pfam" id="PF13339">
    <property type="entry name" value="AATF-Che1"/>
    <property type="match status" value="1"/>
</dbReference>
<feature type="domain" description="Apoptosis-antagonizing transcription factor C-terminal" evidence="4">
    <location>
        <begin position="390"/>
        <end position="467"/>
    </location>
</feature>
<feature type="compositionally biased region" description="Basic and acidic residues" evidence="3">
    <location>
        <begin position="67"/>
        <end position="77"/>
    </location>
</feature>
<dbReference type="GO" id="GO:0000462">
    <property type="term" value="P:maturation of SSU-rRNA from tricistronic rRNA transcript (SSU-rRNA, 5.8S rRNA, LSU-rRNA)"/>
    <property type="evidence" value="ECO:0007669"/>
    <property type="project" value="TreeGrafter"/>
</dbReference>
<sequence>MARLTLAEQLAQVDDAAPVDFDPEALDTNNEAGGTTEDLVAAREHYVDVGPSELRRLQGGLSGPQYEGKRISRKDLLELEEQGQSEDSYDGESESEEEFGGIGTESDESDANVEPDESGGQDSQSSEEESEDDDKDEFMTPPESTPSLKRPASQQEPPKDLTSTLQQARDADKKKGKAVARQIALWDTLLDSRIQIQKAVVAANKLPTPDAMSRFLEDPECSEALLMLSQEALALVDDITELQERLFTVNEGIKPPARKRRKLEDEANLANATEDLISACESASALEQLYHPHLVQTLSKWSAKIQAVAPSVLLPSNKGTFAKGKHQLKSAVQLVDDTLQDHQGLLDRTRLRRAPGTRVGTNPTADESSKPQANGQGEEATEIFDDTDFYQKMLRDIIDSRGGDGKNADWIAIQKQKKAKKEVDTKASKGRKIRYQVHEKIQNFMVPVIPVGAWHDEQVDELFSSLLGKGFENVVSNVNEDENRMQDINVNDGFRVFG</sequence>
<dbReference type="Pfam" id="PF08164">
    <property type="entry name" value="TRAUB"/>
    <property type="match status" value="1"/>
</dbReference>
<protein>
    <recommendedName>
        <fullName evidence="2">Protein BFR2</fullName>
    </recommendedName>
</protein>
<dbReference type="Proteomes" id="UP000307440">
    <property type="component" value="Unassembled WGS sequence"/>
</dbReference>
<dbReference type="InterPro" id="IPR039223">
    <property type="entry name" value="AATF/Bfr2"/>
</dbReference>
<feature type="region of interest" description="Disordered" evidence="3">
    <location>
        <begin position="55"/>
        <end position="174"/>
    </location>
</feature>
<dbReference type="InterPro" id="IPR025160">
    <property type="entry name" value="AATF"/>
</dbReference>
<dbReference type="OrthoDB" id="5783963at2759"/>
<dbReference type="GO" id="GO:0005730">
    <property type="term" value="C:nucleolus"/>
    <property type="evidence" value="ECO:0007669"/>
    <property type="project" value="TreeGrafter"/>
</dbReference>
<dbReference type="EMBL" id="ML210184">
    <property type="protein sequence ID" value="TFK25599.1"/>
    <property type="molecule type" value="Genomic_DNA"/>
</dbReference>
<accession>A0A5C3KY96</accession>
<reference evidence="6 7" key="1">
    <citation type="journal article" date="2019" name="Nat. Ecol. Evol.">
        <title>Megaphylogeny resolves global patterns of mushroom evolution.</title>
        <authorList>
            <person name="Varga T."/>
            <person name="Krizsan K."/>
            <person name="Foldi C."/>
            <person name="Dima B."/>
            <person name="Sanchez-Garcia M."/>
            <person name="Sanchez-Ramirez S."/>
            <person name="Szollosi G.J."/>
            <person name="Szarkandi J.G."/>
            <person name="Papp V."/>
            <person name="Albert L."/>
            <person name="Andreopoulos W."/>
            <person name="Angelini C."/>
            <person name="Antonin V."/>
            <person name="Barry K.W."/>
            <person name="Bougher N.L."/>
            <person name="Buchanan P."/>
            <person name="Buyck B."/>
            <person name="Bense V."/>
            <person name="Catcheside P."/>
            <person name="Chovatia M."/>
            <person name="Cooper J."/>
            <person name="Damon W."/>
            <person name="Desjardin D."/>
            <person name="Finy P."/>
            <person name="Geml J."/>
            <person name="Haridas S."/>
            <person name="Hughes K."/>
            <person name="Justo A."/>
            <person name="Karasinski D."/>
            <person name="Kautmanova I."/>
            <person name="Kiss B."/>
            <person name="Kocsube S."/>
            <person name="Kotiranta H."/>
            <person name="LaButti K.M."/>
            <person name="Lechner B.E."/>
            <person name="Liimatainen K."/>
            <person name="Lipzen A."/>
            <person name="Lukacs Z."/>
            <person name="Mihaltcheva S."/>
            <person name="Morgado L.N."/>
            <person name="Niskanen T."/>
            <person name="Noordeloos M.E."/>
            <person name="Ohm R.A."/>
            <person name="Ortiz-Santana B."/>
            <person name="Ovrebo C."/>
            <person name="Racz N."/>
            <person name="Riley R."/>
            <person name="Savchenko A."/>
            <person name="Shiryaev A."/>
            <person name="Soop K."/>
            <person name="Spirin V."/>
            <person name="Szebenyi C."/>
            <person name="Tomsovsky M."/>
            <person name="Tulloss R.E."/>
            <person name="Uehling J."/>
            <person name="Grigoriev I.V."/>
            <person name="Vagvolgyi C."/>
            <person name="Papp T."/>
            <person name="Martin F.M."/>
            <person name="Miettinen O."/>
            <person name="Hibbett D.S."/>
            <person name="Nagy L.G."/>
        </authorList>
    </citation>
    <scope>NUCLEOTIDE SEQUENCE [LARGE SCALE GENOMIC DNA]</scope>
    <source>
        <strain evidence="6 7">CBS 121175</strain>
    </source>
</reference>
<feature type="compositionally biased region" description="Acidic residues" evidence="3">
    <location>
        <begin position="78"/>
        <end position="136"/>
    </location>
</feature>
<dbReference type="STRING" id="230819.A0A5C3KY96"/>
<evidence type="ECO:0000313" key="6">
    <source>
        <dbReference type="EMBL" id="TFK25599.1"/>
    </source>
</evidence>
<feature type="region of interest" description="Disordered" evidence="3">
    <location>
        <begin position="14"/>
        <end position="37"/>
    </location>
</feature>
<evidence type="ECO:0000313" key="7">
    <source>
        <dbReference type="Proteomes" id="UP000307440"/>
    </source>
</evidence>
<feature type="domain" description="AATF leucine zipper-containing" evidence="5">
    <location>
        <begin position="172"/>
        <end position="304"/>
    </location>
</feature>
<keyword evidence="7" id="KW-1185">Reference proteome</keyword>
<evidence type="ECO:0000256" key="2">
    <source>
        <dbReference type="ARBA" id="ARBA00013850"/>
    </source>
</evidence>
<evidence type="ECO:0000259" key="5">
    <source>
        <dbReference type="Pfam" id="PF13339"/>
    </source>
</evidence>
<comment type="similarity">
    <text evidence="1">Belongs to the AATF family.</text>
</comment>
<evidence type="ECO:0000256" key="3">
    <source>
        <dbReference type="SAM" id="MobiDB-lite"/>
    </source>
</evidence>
<dbReference type="PANTHER" id="PTHR15565:SF0">
    <property type="entry name" value="PROTEIN AATF"/>
    <property type="match status" value="1"/>
</dbReference>
<name>A0A5C3KY96_COPMA</name>
<dbReference type="AlphaFoldDB" id="A0A5C3KY96"/>
<feature type="compositionally biased region" description="Polar residues" evidence="3">
    <location>
        <begin position="359"/>
        <end position="375"/>
    </location>
</feature>
<feature type="compositionally biased region" description="Polar residues" evidence="3">
    <location>
        <begin position="152"/>
        <end position="167"/>
    </location>
</feature>
<feature type="region of interest" description="Disordered" evidence="3">
    <location>
        <begin position="351"/>
        <end position="379"/>
    </location>
</feature>
<dbReference type="PANTHER" id="PTHR15565">
    <property type="entry name" value="AATF PROTEIN APOPTOSIS ANTAGONIZING TRANSCRIPTION FACTOR"/>
    <property type="match status" value="1"/>
</dbReference>
<dbReference type="InterPro" id="IPR012617">
    <property type="entry name" value="AATF_C"/>
</dbReference>
<evidence type="ECO:0000259" key="4">
    <source>
        <dbReference type="Pfam" id="PF08164"/>
    </source>
</evidence>
<proteinExistence type="inferred from homology"/>
<organism evidence="6 7">
    <name type="scientific">Coprinopsis marcescibilis</name>
    <name type="common">Agaric fungus</name>
    <name type="synonym">Psathyrella marcescibilis</name>
    <dbReference type="NCBI Taxonomy" id="230819"/>
    <lineage>
        <taxon>Eukaryota</taxon>
        <taxon>Fungi</taxon>
        <taxon>Dikarya</taxon>
        <taxon>Basidiomycota</taxon>
        <taxon>Agaricomycotina</taxon>
        <taxon>Agaricomycetes</taxon>
        <taxon>Agaricomycetidae</taxon>
        <taxon>Agaricales</taxon>
        <taxon>Agaricineae</taxon>
        <taxon>Psathyrellaceae</taxon>
        <taxon>Coprinopsis</taxon>
    </lineage>
</organism>
<gene>
    <name evidence="6" type="ORF">FA15DRAFT_668299</name>
</gene>